<evidence type="ECO:0000313" key="1">
    <source>
        <dbReference type="EMBL" id="QBQ74679.1"/>
    </source>
</evidence>
<dbReference type="Proteomes" id="UP000301424">
    <property type="component" value="Segment"/>
</dbReference>
<evidence type="ECO:0000313" key="2">
    <source>
        <dbReference type="Proteomes" id="UP000301424"/>
    </source>
</evidence>
<sequence length="122" mass="13055">MASYIRLYLVPVNGVQQVIDVDATLLVRNGGKFEPPQIASAIDLVKVPSTNTFTPFVPGAVDVTLTTPNVWNVRVCWREPVGTDDNPSTEIVTTTDPSGGECVCGITCDGVAITYVPVINVY</sequence>
<dbReference type="EMBL" id="MK552141">
    <property type="protein sequence ID" value="QBQ74679.1"/>
    <property type="molecule type" value="Genomic_DNA"/>
</dbReference>
<organism evidence="1 2">
    <name type="scientific">Burkholderia phage BcepSauron</name>
    <dbReference type="NCBI Taxonomy" id="2530033"/>
    <lineage>
        <taxon>Viruses</taxon>
        <taxon>Duplodnaviria</taxon>
        <taxon>Heunggongvirae</taxon>
        <taxon>Uroviricota</taxon>
        <taxon>Caudoviricetes</taxon>
        <taxon>Sarumanvirus</taxon>
        <taxon>Sarumanvirus bcepsauron</taxon>
    </lineage>
</organism>
<proteinExistence type="predicted"/>
<protein>
    <submittedName>
        <fullName evidence="1">ATPase</fullName>
    </submittedName>
</protein>
<accession>A0A482MLY8</accession>
<gene>
    <name evidence="1" type="ORF">BcepSauron_299</name>
</gene>
<reference evidence="1 2" key="1">
    <citation type="submission" date="2019-02" db="EMBL/GenBank/DDBJ databases">
        <title>Complete genome sequence of Burkholderia cenocepacia phage BcepSauron.</title>
        <authorList>
            <person name="Park K."/>
            <person name="Gonzalez C."/>
            <person name="Liu M."/>
            <person name="Gill J."/>
        </authorList>
    </citation>
    <scope>NUCLEOTIDE SEQUENCE [LARGE SCALE GENOMIC DNA]</scope>
</reference>
<keyword evidence="2" id="KW-1185">Reference proteome</keyword>
<name>A0A482MLY8_9CAUD</name>